<keyword evidence="1" id="KW-0812">Transmembrane</keyword>
<gene>
    <name evidence="2" type="ORF">D0X99_13945</name>
</gene>
<feature type="transmembrane region" description="Helical" evidence="1">
    <location>
        <begin position="38"/>
        <end position="56"/>
    </location>
</feature>
<dbReference type="InterPro" id="IPR025250">
    <property type="entry name" value="DUF4199"/>
</dbReference>
<keyword evidence="1" id="KW-0472">Membrane</keyword>
<feature type="transmembrane region" description="Helical" evidence="1">
    <location>
        <begin position="7"/>
        <end position="26"/>
    </location>
</feature>
<organism evidence="2 3">
    <name type="scientific">Algoriphagus lacus</name>
    <dbReference type="NCBI Taxonomy" id="2056311"/>
    <lineage>
        <taxon>Bacteria</taxon>
        <taxon>Pseudomonadati</taxon>
        <taxon>Bacteroidota</taxon>
        <taxon>Cytophagia</taxon>
        <taxon>Cytophagales</taxon>
        <taxon>Cyclobacteriaceae</taxon>
        <taxon>Algoriphagus</taxon>
    </lineage>
</organism>
<comment type="caution">
    <text evidence="2">The sequence shown here is derived from an EMBL/GenBank/DDBJ whole genome shotgun (WGS) entry which is preliminary data.</text>
</comment>
<dbReference type="RefSeq" id="WP_119478465.1">
    <property type="nucleotide sequence ID" value="NZ_QXML01000007.1"/>
</dbReference>
<evidence type="ECO:0000313" key="3">
    <source>
        <dbReference type="Proteomes" id="UP000283522"/>
    </source>
</evidence>
<dbReference type="EMBL" id="QXML01000007">
    <property type="protein sequence ID" value="RIW13922.1"/>
    <property type="molecule type" value="Genomic_DNA"/>
</dbReference>
<accession>A0A418PPB8</accession>
<reference evidence="2 3" key="1">
    <citation type="submission" date="2018-09" db="EMBL/GenBank/DDBJ databases">
        <authorList>
            <person name="Wang X."/>
            <person name="Du Z."/>
        </authorList>
    </citation>
    <scope>NUCLEOTIDE SEQUENCE [LARGE SCALE GENOMIC DNA]</scope>
    <source>
        <strain evidence="2 3">N3</strain>
    </source>
</reference>
<name>A0A418PPB8_9BACT</name>
<keyword evidence="3" id="KW-1185">Reference proteome</keyword>
<evidence type="ECO:0000313" key="2">
    <source>
        <dbReference type="EMBL" id="RIW13922.1"/>
    </source>
</evidence>
<feature type="transmembrane region" description="Helical" evidence="1">
    <location>
        <begin position="68"/>
        <end position="93"/>
    </location>
</feature>
<dbReference type="Pfam" id="PF13858">
    <property type="entry name" value="DUF4199"/>
    <property type="match status" value="1"/>
</dbReference>
<dbReference type="OrthoDB" id="850943at2"/>
<keyword evidence="1" id="KW-1133">Transmembrane helix</keyword>
<sequence length="170" mass="19134">MNKYLITAYQFGTLGGILSVVSFYFLSFLNPDPTNLNLIFGYFLVPVSLFLSIKFFKEYSNSGFLSFAEGMTVGFVTYSLMAILSTLGIWIILNFSPDFFAVIKDVKWGVLMENKETIVAQVGEDSFNTTGENLKTMTPWDIALNDGLWKVIPGMFFSIIISIILRKNPN</sequence>
<feature type="transmembrane region" description="Helical" evidence="1">
    <location>
        <begin position="147"/>
        <end position="165"/>
    </location>
</feature>
<protein>
    <submittedName>
        <fullName evidence="2">DUF4199 domain-containing protein</fullName>
    </submittedName>
</protein>
<dbReference type="AlphaFoldDB" id="A0A418PPB8"/>
<proteinExistence type="predicted"/>
<evidence type="ECO:0000256" key="1">
    <source>
        <dbReference type="SAM" id="Phobius"/>
    </source>
</evidence>
<dbReference type="Proteomes" id="UP000283522">
    <property type="component" value="Unassembled WGS sequence"/>
</dbReference>